<dbReference type="PANTHER" id="PTHR30105">
    <property type="entry name" value="UNCHARACTERIZED YIBQ-RELATED"/>
    <property type="match status" value="1"/>
</dbReference>
<dbReference type="InParanoid" id="A0A0D2J5H3"/>
<sequence length="415" mass="46894">MAKKPVIKKLNKTKKKPGRKTKKSGFARVFDTRALVYSALSAVLLAVMGTFVWWLIQGSPQSTPPKTHKTNQPKSIIYEEPQHDTWEETLHRIDEAILKSLRRGGLSLDRTRLNIRTAQGGYVTEIQCRVKDKKQISTLKNALLKGLKGFKLKIARQRHKRGLILLVYYQKRLTHRVILLHNGLPSSTSIPKADKRHLAAIIIDDMGYQLKPAQILARMSLPITFSILPHAPHGKEVAGLAARHKKEILLHLPMQPKSYPKVSPGPGGLYLDMPFAKLKAVTKADIDSVPLAVGVNNHMGSQFTESPRVLKPVLNQIKDRGLFFVDSFTSPNSQAMKVAQSLGMRTWRRHVFLDHDPSPEAIRRQMERFISLSKRQNRVVAIGHPHKSTISVIEKYKARLKKEMRLVPVSKVIPD</sequence>
<protein>
    <recommendedName>
        <fullName evidence="4">Divergent polysaccharide deacetylase family protein</fullName>
    </recommendedName>
</protein>
<organism evidence="2 3">
    <name type="scientific">Dethiosulfatarculus sandiegensis</name>
    <dbReference type="NCBI Taxonomy" id="1429043"/>
    <lineage>
        <taxon>Bacteria</taxon>
        <taxon>Pseudomonadati</taxon>
        <taxon>Thermodesulfobacteriota</taxon>
        <taxon>Desulfarculia</taxon>
        <taxon>Desulfarculales</taxon>
        <taxon>Desulfarculaceae</taxon>
        <taxon>Dethiosulfatarculus</taxon>
    </lineage>
</organism>
<dbReference type="InterPro" id="IPR006837">
    <property type="entry name" value="Divergent_DAC"/>
</dbReference>
<dbReference type="AlphaFoldDB" id="A0A0D2J5H3"/>
<feature type="transmembrane region" description="Helical" evidence="1">
    <location>
        <begin position="34"/>
        <end position="56"/>
    </location>
</feature>
<proteinExistence type="predicted"/>
<dbReference type="RefSeq" id="WP_052515170.1">
    <property type="nucleotide sequence ID" value="NZ_AZAC01000016.1"/>
</dbReference>
<dbReference type="STRING" id="1429043.X474_14300"/>
<dbReference type="PANTHER" id="PTHR30105:SF2">
    <property type="entry name" value="DIVERGENT POLYSACCHARIDE DEACETYLASE SUPERFAMILY"/>
    <property type="match status" value="1"/>
</dbReference>
<dbReference type="CDD" id="cd10936">
    <property type="entry name" value="CE4_DAC2"/>
    <property type="match status" value="1"/>
</dbReference>
<name>A0A0D2J5H3_9BACT</name>
<evidence type="ECO:0000256" key="1">
    <source>
        <dbReference type="SAM" id="Phobius"/>
    </source>
</evidence>
<dbReference type="EMBL" id="AZAC01000016">
    <property type="protein sequence ID" value="KIX13369.1"/>
    <property type="molecule type" value="Genomic_DNA"/>
</dbReference>
<dbReference type="Pfam" id="PF04748">
    <property type="entry name" value="Polysacc_deac_2"/>
    <property type="match status" value="1"/>
</dbReference>
<dbReference type="SUPFAM" id="SSF88713">
    <property type="entry name" value="Glycoside hydrolase/deacetylase"/>
    <property type="match status" value="1"/>
</dbReference>
<dbReference type="GO" id="GO:0005975">
    <property type="term" value="P:carbohydrate metabolic process"/>
    <property type="evidence" value="ECO:0007669"/>
    <property type="project" value="InterPro"/>
</dbReference>
<comment type="caution">
    <text evidence="2">The sequence shown here is derived from an EMBL/GenBank/DDBJ whole genome shotgun (WGS) entry which is preliminary data.</text>
</comment>
<keyword evidence="1" id="KW-1133">Transmembrane helix</keyword>
<keyword evidence="1" id="KW-0472">Membrane</keyword>
<keyword evidence="1" id="KW-0812">Transmembrane</keyword>
<dbReference type="OrthoDB" id="9784811at2"/>
<evidence type="ECO:0008006" key="4">
    <source>
        <dbReference type="Google" id="ProtNLM"/>
    </source>
</evidence>
<evidence type="ECO:0000313" key="3">
    <source>
        <dbReference type="Proteomes" id="UP000032233"/>
    </source>
</evidence>
<gene>
    <name evidence="2" type="ORF">X474_14300</name>
</gene>
<evidence type="ECO:0000313" key="2">
    <source>
        <dbReference type="EMBL" id="KIX13369.1"/>
    </source>
</evidence>
<reference evidence="2 3" key="1">
    <citation type="submission" date="2013-11" db="EMBL/GenBank/DDBJ databases">
        <title>Metagenomic analysis of a methanogenic consortium involved in long chain n-alkane degradation.</title>
        <authorList>
            <person name="Davidova I.A."/>
            <person name="Callaghan A.V."/>
            <person name="Wawrik B."/>
            <person name="Pruitt S."/>
            <person name="Marks C."/>
            <person name="Duncan K.E."/>
            <person name="Suflita J.M."/>
        </authorList>
    </citation>
    <scope>NUCLEOTIDE SEQUENCE [LARGE SCALE GENOMIC DNA]</scope>
    <source>
        <strain evidence="2 3">SPR</strain>
    </source>
</reference>
<accession>A0A0D2J5H3</accession>
<dbReference type="InterPro" id="IPR011330">
    <property type="entry name" value="Glyco_hydro/deAcase_b/a-brl"/>
</dbReference>
<dbReference type="Gene3D" id="3.20.20.370">
    <property type="entry name" value="Glycoside hydrolase/deacetylase"/>
    <property type="match status" value="1"/>
</dbReference>
<dbReference type="FunCoup" id="A0A0D2J5H3">
    <property type="interactions" value="16"/>
</dbReference>
<keyword evidence="3" id="KW-1185">Reference proteome</keyword>
<dbReference type="Proteomes" id="UP000032233">
    <property type="component" value="Unassembled WGS sequence"/>
</dbReference>